<name>A0ABW5ZB45_9FLAO</name>
<sequence length="151" mass="17687">MNRSNQKEPLYRKVNTRARNVHHNFGGDFKYSRNKKQETLEQTKGTMYGTKERGLDYTPLFRFLLSRVGSDWNEIFSEAKSRLDKIEPIFILVSLKEIEKEDIIRVGESTYFSGMYVDDDGILQLAKPTLKTTELKHYCECCTHTFNGKVY</sequence>
<dbReference type="EMBL" id="JBHUOL010000021">
    <property type="protein sequence ID" value="MFD2909686.1"/>
    <property type="molecule type" value="Genomic_DNA"/>
</dbReference>
<evidence type="ECO:0000313" key="2">
    <source>
        <dbReference type="Proteomes" id="UP001597549"/>
    </source>
</evidence>
<organism evidence="1 2">
    <name type="scientific">Flavobacterium ardleyense</name>
    <dbReference type="NCBI Taxonomy" id="2038737"/>
    <lineage>
        <taxon>Bacteria</taxon>
        <taxon>Pseudomonadati</taxon>
        <taxon>Bacteroidota</taxon>
        <taxon>Flavobacteriia</taxon>
        <taxon>Flavobacteriales</taxon>
        <taxon>Flavobacteriaceae</taxon>
        <taxon>Flavobacterium</taxon>
    </lineage>
</organism>
<keyword evidence="2" id="KW-1185">Reference proteome</keyword>
<accession>A0ABW5ZB45</accession>
<dbReference type="Proteomes" id="UP001597549">
    <property type="component" value="Unassembled WGS sequence"/>
</dbReference>
<protein>
    <submittedName>
        <fullName evidence="1">Uncharacterized protein</fullName>
    </submittedName>
</protein>
<reference evidence="2" key="1">
    <citation type="journal article" date="2019" name="Int. J. Syst. Evol. Microbiol.">
        <title>The Global Catalogue of Microorganisms (GCM) 10K type strain sequencing project: providing services to taxonomists for standard genome sequencing and annotation.</title>
        <authorList>
            <consortium name="The Broad Institute Genomics Platform"/>
            <consortium name="The Broad Institute Genome Sequencing Center for Infectious Disease"/>
            <person name="Wu L."/>
            <person name="Ma J."/>
        </authorList>
    </citation>
    <scope>NUCLEOTIDE SEQUENCE [LARGE SCALE GENOMIC DNA]</scope>
    <source>
        <strain evidence="2">KCTC 52644</strain>
    </source>
</reference>
<proteinExistence type="predicted"/>
<dbReference type="RefSeq" id="WP_379808440.1">
    <property type="nucleotide sequence ID" value="NZ_JBHUOL010000021.1"/>
</dbReference>
<gene>
    <name evidence="1" type="ORF">ACFSX9_13190</name>
</gene>
<comment type="caution">
    <text evidence="1">The sequence shown here is derived from an EMBL/GenBank/DDBJ whole genome shotgun (WGS) entry which is preliminary data.</text>
</comment>
<evidence type="ECO:0000313" key="1">
    <source>
        <dbReference type="EMBL" id="MFD2909686.1"/>
    </source>
</evidence>